<accession>D5GB38</accession>
<evidence type="ECO:0000256" key="1">
    <source>
        <dbReference type="ARBA" id="ARBA00004123"/>
    </source>
</evidence>
<dbReference type="InParanoid" id="D5GB38"/>
<dbReference type="PANTHER" id="PTHR10741">
    <property type="entry name" value="TRANSLIN AND TRANSLIN ASSOCIATED PROTEIN X"/>
    <property type="match status" value="1"/>
</dbReference>
<dbReference type="InterPro" id="IPR033956">
    <property type="entry name" value="Translin"/>
</dbReference>
<comment type="subcellular location">
    <subcellularLocation>
        <location evidence="2">Cytoplasm</location>
    </subcellularLocation>
    <subcellularLocation>
        <location evidence="1">Nucleus</location>
    </subcellularLocation>
</comment>
<dbReference type="Pfam" id="PF01997">
    <property type="entry name" value="Translin"/>
    <property type="match status" value="1"/>
</dbReference>
<evidence type="ECO:0000313" key="9">
    <source>
        <dbReference type="EMBL" id="CAZ81731.1"/>
    </source>
</evidence>
<sequence>MSSDNIYAMVDPEIFAAVQEQIEKDSQVKEDIREALKIIDKEVRLTTSILSRVHIVPPEHGNSSPPLHPYASYAQSLTGKSHRTNHHRRRRLQAPPPRHSRPRRHRQGLSLLQNVTFLVLFRGWLQRSYAPGNAENSLLTIEEVGGVLGIPVNLKVEDKFHLTIEEYLHAVLGLVEELTRLTTNAVTQRDFLRPQMINRFIKDIHSSFQVLNLKNDSLRRRGDGLKYNVKKVEEVNYDLILRNLIPTGTDEGAEKKEDAKEDVKGSSEQQG</sequence>
<gene>
    <name evidence="9" type="ORF">GSTUM_00005435001</name>
</gene>
<reference evidence="9 10" key="1">
    <citation type="journal article" date="2010" name="Nature">
        <title>Perigord black truffle genome uncovers evolutionary origins and mechanisms of symbiosis.</title>
        <authorList>
            <person name="Martin F."/>
            <person name="Kohler A."/>
            <person name="Murat C."/>
            <person name="Balestrini R."/>
            <person name="Coutinho P.M."/>
            <person name="Jaillon O."/>
            <person name="Montanini B."/>
            <person name="Morin E."/>
            <person name="Noel B."/>
            <person name="Percudani R."/>
            <person name="Porcel B."/>
            <person name="Rubini A."/>
            <person name="Amicucci A."/>
            <person name="Amselem J."/>
            <person name="Anthouard V."/>
            <person name="Arcioni S."/>
            <person name="Artiguenave F."/>
            <person name="Aury J.M."/>
            <person name="Ballario P."/>
            <person name="Bolchi A."/>
            <person name="Brenna A."/>
            <person name="Brun A."/>
            <person name="Buee M."/>
            <person name="Cantarel B."/>
            <person name="Chevalier G."/>
            <person name="Couloux A."/>
            <person name="Da Silva C."/>
            <person name="Denoeud F."/>
            <person name="Duplessis S."/>
            <person name="Ghignone S."/>
            <person name="Hilselberger B."/>
            <person name="Iotti M."/>
            <person name="Marcais B."/>
            <person name="Mello A."/>
            <person name="Miranda M."/>
            <person name="Pacioni G."/>
            <person name="Quesneville H."/>
            <person name="Riccioni C."/>
            <person name="Ruotolo R."/>
            <person name="Splivallo R."/>
            <person name="Stocchi V."/>
            <person name="Tisserant E."/>
            <person name="Viscomi A.R."/>
            <person name="Zambonelli A."/>
            <person name="Zampieri E."/>
            <person name="Henrissat B."/>
            <person name="Lebrun M.H."/>
            <person name="Paolocci F."/>
            <person name="Bonfante P."/>
            <person name="Ottonello S."/>
            <person name="Wincker P."/>
        </authorList>
    </citation>
    <scope>NUCLEOTIDE SEQUENCE [LARGE SCALE GENOMIC DNA]</scope>
    <source>
        <strain evidence="9 10">Mel28</strain>
    </source>
</reference>
<keyword evidence="6" id="KW-0238">DNA-binding</keyword>
<name>D5GB38_TUBMM</name>
<evidence type="ECO:0000256" key="2">
    <source>
        <dbReference type="ARBA" id="ARBA00004496"/>
    </source>
</evidence>
<dbReference type="InterPro" id="IPR036081">
    <property type="entry name" value="Translin_sf"/>
</dbReference>
<dbReference type="GO" id="GO:0003697">
    <property type="term" value="F:single-stranded DNA binding"/>
    <property type="evidence" value="ECO:0007669"/>
    <property type="project" value="InterPro"/>
</dbReference>
<dbReference type="SUPFAM" id="SSF74784">
    <property type="entry name" value="Translin"/>
    <property type="match status" value="1"/>
</dbReference>
<keyword evidence="10" id="KW-1185">Reference proteome</keyword>
<dbReference type="InterPro" id="IPR002848">
    <property type="entry name" value="Translin_fam"/>
</dbReference>
<dbReference type="HOGENOM" id="CLU_079179_0_0_1"/>
<dbReference type="STRING" id="656061.D5GB38"/>
<dbReference type="InterPro" id="IPR016069">
    <property type="entry name" value="Translin_C"/>
</dbReference>
<dbReference type="InterPro" id="IPR016068">
    <property type="entry name" value="Translin_N"/>
</dbReference>
<dbReference type="GO" id="GO:0043565">
    <property type="term" value="F:sequence-specific DNA binding"/>
    <property type="evidence" value="ECO:0007669"/>
    <property type="project" value="InterPro"/>
</dbReference>
<evidence type="ECO:0000256" key="7">
    <source>
        <dbReference type="ARBA" id="ARBA00023242"/>
    </source>
</evidence>
<keyword evidence="7" id="KW-0539">Nucleus</keyword>
<dbReference type="EMBL" id="FN430086">
    <property type="protein sequence ID" value="CAZ81731.1"/>
    <property type="molecule type" value="Genomic_DNA"/>
</dbReference>
<feature type="compositionally biased region" description="Basic residues" evidence="8">
    <location>
        <begin position="80"/>
        <end position="106"/>
    </location>
</feature>
<keyword evidence="5" id="KW-0694">RNA-binding</keyword>
<dbReference type="Gene3D" id="1.20.58.190">
    <property type="entry name" value="Translin, domain 1"/>
    <property type="match status" value="1"/>
</dbReference>
<evidence type="ECO:0000313" key="10">
    <source>
        <dbReference type="Proteomes" id="UP000006911"/>
    </source>
</evidence>
<dbReference type="KEGG" id="tml:GSTUM_00005435001"/>
<dbReference type="CDD" id="cd14819">
    <property type="entry name" value="Translin"/>
    <property type="match status" value="1"/>
</dbReference>
<evidence type="ECO:0000256" key="3">
    <source>
        <dbReference type="ARBA" id="ARBA00005902"/>
    </source>
</evidence>
<dbReference type="GO" id="GO:0005634">
    <property type="term" value="C:nucleus"/>
    <property type="evidence" value="ECO:0007669"/>
    <property type="project" value="UniProtKB-SubCell"/>
</dbReference>
<comment type="similarity">
    <text evidence="3">Belongs to the translin family.</text>
</comment>
<keyword evidence="4" id="KW-0963">Cytoplasm</keyword>
<feature type="region of interest" description="Disordered" evidence="8">
    <location>
        <begin position="249"/>
        <end position="271"/>
    </location>
</feature>
<dbReference type="GO" id="GO:0016070">
    <property type="term" value="P:RNA metabolic process"/>
    <property type="evidence" value="ECO:0007669"/>
    <property type="project" value="InterPro"/>
</dbReference>
<dbReference type="GO" id="GO:0005737">
    <property type="term" value="C:cytoplasm"/>
    <property type="evidence" value="ECO:0007669"/>
    <property type="project" value="UniProtKB-SubCell"/>
</dbReference>
<dbReference type="Gene3D" id="1.20.58.200">
    <property type="entry name" value="Translin, domain 2"/>
    <property type="match status" value="1"/>
</dbReference>
<dbReference type="GO" id="GO:0003723">
    <property type="term" value="F:RNA binding"/>
    <property type="evidence" value="ECO:0007669"/>
    <property type="project" value="UniProtKB-KW"/>
</dbReference>
<feature type="compositionally biased region" description="Basic and acidic residues" evidence="8">
    <location>
        <begin position="252"/>
        <end position="265"/>
    </location>
</feature>
<dbReference type="AlphaFoldDB" id="D5GB38"/>
<evidence type="ECO:0000256" key="8">
    <source>
        <dbReference type="SAM" id="MobiDB-lite"/>
    </source>
</evidence>
<dbReference type="Proteomes" id="UP000006911">
    <property type="component" value="Unassembled WGS sequence"/>
</dbReference>
<dbReference type="eggNOG" id="KOG3067">
    <property type="taxonomic scope" value="Eukaryota"/>
</dbReference>
<proteinExistence type="inferred from homology"/>
<dbReference type="RefSeq" id="XP_002837540.1">
    <property type="nucleotide sequence ID" value="XM_002837494.1"/>
</dbReference>
<feature type="region of interest" description="Disordered" evidence="8">
    <location>
        <begin position="77"/>
        <end position="106"/>
    </location>
</feature>
<protein>
    <submittedName>
        <fullName evidence="9">(Perigord truffle) hypothetical protein</fullName>
    </submittedName>
</protein>
<evidence type="ECO:0000256" key="5">
    <source>
        <dbReference type="ARBA" id="ARBA00022884"/>
    </source>
</evidence>
<dbReference type="FunFam" id="1.20.58.200:FF:000002">
    <property type="entry name" value="Putative translin"/>
    <property type="match status" value="1"/>
</dbReference>
<evidence type="ECO:0000256" key="6">
    <source>
        <dbReference type="ARBA" id="ARBA00023125"/>
    </source>
</evidence>
<dbReference type="GeneID" id="9187972"/>
<organism evidence="9 10">
    <name type="scientific">Tuber melanosporum (strain Mel28)</name>
    <name type="common">Perigord black truffle</name>
    <dbReference type="NCBI Taxonomy" id="656061"/>
    <lineage>
        <taxon>Eukaryota</taxon>
        <taxon>Fungi</taxon>
        <taxon>Dikarya</taxon>
        <taxon>Ascomycota</taxon>
        <taxon>Pezizomycotina</taxon>
        <taxon>Pezizomycetes</taxon>
        <taxon>Pezizales</taxon>
        <taxon>Tuberaceae</taxon>
        <taxon>Tuber</taxon>
    </lineage>
</organism>
<evidence type="ECO:0000256" key="4">
    <source>
        <dbReference type="ARBA" id="ARBA00022490"/>
    </source>
</evidence>